<accession>A0A7I8IQ52</accession>
<dbReference type="EMBL" id="LR743591">
    <property type="protein sequence ID" value="CAA2619394.1"/>
    <property type="molecule type" value="Genomic_DNA"/>
</dbReference>
<feature type="compositionally biased region" description="Polar residues" evidence="1">
    <location>
        <begin position="1"/>
        <end position="11"/>
    </location>
</feature>
<gene>
    <name evidence="2" type="ORF">SI7747_04005561</name>
    <name evidence="3" type="ORF">SI8410_04006083</name>
</gene>
<evidence type="ECO:0000313" key="2">
    <source>
        <dbReference type="EMBL" id="CAA2619394.1"/>
    </source>
</evidence>
<evidence type="ECO:0000313" key="3">
    <source>
        <dbReference type="EMBL" id="CAA7395422.1"/>
    </source>
</evidence>
<dbReference type="Proteomes" id="UP000663760">
    <property type="component" value="Chromosome 4"/>
</dbReference>
<evidence type="ECO:0000313" key="4">
    <source>
        <dbReference type="Proteomes" id="UP000663760"/>
    </source>
</evidence>
<reference evidence="2" key="1">
    <citation type="submission" date="2019-12" db="EMBL/GenBank/DDBJ databases">
        <authorList>
            <person name="Scholz U."/>
            <person name="Mascher M."/>
            <person name="Fiebig A."/>
        </authorList>
    </citation>
    <scope>NUCLEOTIDE SEQUENCE</scope>
</reference>
<sequence>MYTVIQSQSGRMNRIGPPNEWTGMESPKSDGVVKKA</sequence>
<keyword evidence="4" id="KW-1185">Reference proteome</keyword>
<protein>
    <submittedName>
        <fullName evidence="2">Uncharacterized protein</fullName>
    </submittedName>
</protein>
<feature type="region of interest" description="Disordered" evidence="1">
    <location>
        <begin position="1"/>
        <end position="36"/>
    </location>
</feature>
<dbReference type="EMBL" id="LR746267">
    <property type="protein sequence ID" value="CAA7395422.1"/>
    <property type="molecule type" value="Genomic_DNA"/>
</dbReference>
<organism evidence="2">
    <name type="scientific">Spirodela intermedia</name>
    <name type="common">Intermediate duckweed</name>
    <dbReference type="NCBI Taxonomy" id="51605"/>
    <lineage>
        <taxon>Eukaryota</taxon>
        <taxon>Viridiplantae</taxon>
        <taxon>Streptophyta</taxon>
        <taxon>Embryophyta</taxon>
        <taxon>Tracheophyta</taxon>
        <taxon>Spermatophyta</taxon>
        <taxon>Magnoliopsida</taxon>
        <taxon>Liliopsida</taxon>
        <taxon>Araceae</taxon>
        <taxon>Lemnoideae</taxon>
        <taxon>Spirodela</taxon>
    </lineage>
</organism>
<evidence type="ECO:0000256" key="1">
    <source>
        <dbReference type="SAM" id="MobiDB-lite"/>
    </source>
</evidence>
<feature type="compositionally biased region" description="Basic and acidic residues" evidence="1">
    <location>
        <begin position="27"/>
        <end position="36"/>
    </location>
</feature>
<name>A0A7I8IQ52_SPIIN</name>
<dbReference type="AlphaFoldDB" id="A0A7I8IQ52"/>
<proteinExistence type="predicted"/>